<dbReference type="GO" id="GO:0046872">
    <property type="term" value="F:metal ion binding"/>
    <property type="evidence" value="ECO:0007669"/>
    <property type="project" value="UniProtKB-KW"/>
</dbReference>
<comment type="similarity">
    <text evidence="1 5">Belongs to the carbohydrate kinase PfkB family.</text>
</comment>
<keyword evidence="4 5" id="KW-0418">Kinase</keyword>
<feature type="domain" description="Carbohydrate kinase PfkB" evidence="6">
    <location>
        <begin position="60"/>
        <end position="354"/>
    </location>
</feature>
<name>A0A1W4WK19_AGRPL</name>
<dbReference type="Gene3D" id="3.40.1190.20">
    <property type="match status" value="1"/>
</dbReference>
<keyword evidence="2 5" id="KW-0808">Transferase</keyword>
<dbReference type="GeneID" id="108733691"/>
<accession>A0A1W4WK19</accession>
<dbReference type="GO" id="GO:0016798">
    <property type="term" value="F:hydrolase activity, acting on glycosyl bonds"/>
    <property type="evidence" value="ECO:0007669"/>
    <property type="project" value="TreeGrafter"/>
</dbReference>
<dbReference type="Pfam" id="PF00294">
    <property type="entry name" value="PfkB"/>
    <property type="match status" value="1"/>
</dbReference>
<dbReference type="AlphaFoldDB" id="A0A1W4WK19"/>
<dbReference type="KEGG" id="apln:108733691"/>
<dbReference type="STRING" id="224129.A0A1W4WK19"/>
<dbReference type="InParanoid" id="A0A1W4WK19"/>
<protein>
    <submittedName>
        <fullName evidence="8">Uncharacterized protein LOC108733691</fullName>
    </submittedName>
</protein>
<keyword evidence="7" id="KW-1185">Reference proteome</keyword>
<evidence type="ECO:0000256" key="4">
    <source>
        <dbReference type="ARBA" id="ARBA00022777"/>
    </source>
</evidence>
<reference evidence="8" key="1">
    <citation type="submission" date="2025-08" db="UniProtKB">
        <authorList>
            <consortium name="RefSeq"/>
        </authorList>
    </citation>
    <scope>IDENTIFICATION</scope>
    <source>
        <tissue evidence="8">Entire body</tissue>
    </source>
</reference>
<dbReference type="InterPro" id="IPR002139">
    <property type="entry name" value="Ribo/fructo_kinase"/>
</dbReference>
<organism evidence="7 8">
    <name type="scientific">Agrilus planipennis</name>
    <name type="common">Emerald ash borer</name>
    <name type="synonym">Agrilus marcopoli</name>
    <dbReference type="NCBI Taxonomy" id="224129"/>
    <lineage>
        <taxon>Eukaryota</taxon>
        <taxon>Metazoa</taxon>
        <taxon>Ecdysozoa</taxon>
        <taxon>Arthropoda</taxon>
        <taxon>Hexapoda</taxon>
        <taxon>Insecta</taxon>
        <taxon>Pterygota</taxon>
        <taxon>Neoptera</taxon>
        <taxon>Endopterygota</taxon>
        <taxon>Coleoptera</taxon>
        <taxon>Polyphaga</taxon>
        <taxon>Elateriformia</taxon>
        <taxon>Buprestoidea</taxon>
        <taxon>Buprestidae</taxon>
        <taxon>Agrilinae</taxon>
        <taxon>Agrilus</taxon>
    </lineage>
</organism>
<dbReference type="GO" id="GO:0016301">
    <property type="term" value="F:kinase activity"/>
    <property type="evidence" value="ECO:0007669"/>
    <property type="project" value="UniProtKB-KW"/>
</dbReference>
<evidence type="ECO:0000313" key="8">
    <source>
        <dbReference type="RefSeq" id="XP_018320468.1"/>
    </source>
</evidence>
<keyword evidence="3" id="KW-0479">Metal-binding</keyword>
<proteinExistence type="inferred from homology"/>
<evidence type="ECO:0000256" key="1">
    <source>
        <dbReference type="ARBA" id="ARBA00010688"/>
    </source>
</evidence>
<evidence type="ECO:0000313" key="7">
    <source>
        <dbReference type="Proteomes" id="UP000192223"/>
    </source>
</evidence>
<evidence type="ECO:0000256" key="5">
    <source>
        <dbReference type="RuleBase" id="RU003704"/>
    </source>
</evidence>
<sequence>MLLLYATEPTGNSLRDGSGTNGKLCRSTVEGQRYRRLRVGVTTAIDNNDDEHHDVDVQVDGRTQEAKFRISAGGVGRNICEALEKLGTIPTFISAVGDDDRGDFLLSSIGKKSRLYVPKLKNQRTSQFIVVLDNNGECKLLLGDGDIHKLITPKMVLDAEKIIKESPLIVFDGNLSRETVSTLLHLAEKHNIPVLFEPTDVPTAIVPFQTPFWRNIDIITPNLNELKEIAKCLGLIKHYSSCKINEINACANLALAVANKINTVILTLSNNGLIIARKEDSTEPLLNLSSNKTKLPRARHYPALSVQDLVNVSGAGDCLASGIIIGIIKGYSEVDCIANGLYAAVDSLRSESAIPNNFSKILDQKHPIKYTSIN</sequence>
<dbReference type="Proteomes" id="UP000192223">
    <property type="component" value="Unplaced"/>
</dbReference>
<dbReference type="SUPFAM" id="SSF53613">
    <property type="entry name" value="Ribokinase-like"/>
    <property type="match status" value="1"/>
</dbReference>
<dbReference type="GO" id="GO:0004730">
    <property type="term" value="F:pseudouridylate synthase activity"/>
    <property type="evidence" value="ECO:0007669"/>
    <property type="project" value="TreeGrafter"/>
</dbReference>
<dbReference type="PANTHER" id="PTHR42909">
    <property type="entry name" value="ZGC:136858"/>
    <property type="match status" value="1"/>
</dbReference>
<dbReference type="PANTHER" id="PTHR42909:SF1">
    <property type="entry name" value="CARBOHYDRATE KINASE PFKB DOMAIN-CONTAINING PROTEIN"/>
    <property type="match status" value="1"/>
</dbReference>
<gene>
    <name evidence="8" type="primary">LOC108733691</name>
</gene>
<dbReference type="GO" id="GO:0006796">
    <property type="term" value="P:phosphate-containing compound metabolic process"/>
    <property type="evidence" value="ECO:0007669"/>
    <property type="project" value="UniProtKB-ARBA"/>
</dbReference>
<dbReference type="InterPro" id="IPR002173">
    <property type="entry name" value="Carboh/pur_kinase_PfkB_CS"/>
</dbReference>
<evidence type="ECO:0000256" key="3">
    <source>
        <dbReference type="ARBA" id="ARBA00022723"/>
    </source>
</evidence>
<dbReference type="InterPro" id="IPR011611">
    <property type="entry name" value="PfkB_dom"/>
</dbReference>
<dbReference type="RefSeq" id="XP_018320468.1">
    <property type="nucleotide sequence ID" value="XM_018464966.1"/>
</dbReference>
<dbReference type="PRINTS" id="PR00990">
    <property type="entry name" value="RIBOKINASE"/>
</dbReference>
<dbReference type="OrthoDB" id="198885at2759"/>
<evidence type="ECO:0000259" key="6">
    <source>
        <dbReference type="Pfam" id="PF00294"/>
    </source>
</evidence>
<dbReference type="GO" id="GO:0005737">
    <property type="term" value="C:cytoplasm"/>
    <property type="evidence" value="ECO:0007669"/>
    <property type="project" value="TreeGrafter"/>
</dbReference>
<dbReference type="InterPro" id="IPR029056">
    <property type="entry name" value="Ribokinase-like"/>
</dbReference>
<evidence type="ECO:0000256" key="2">
    <source>
        <dbReference type="ARBA" id="ARBA00022679"/>
    </source>
</evidence>
<dbReference type="PROSITE" id="PS00584">
    <property type="entry name" value="PFKB_KINASES_2"/>
    <property type="match status" value="1"/>
</dbReference>